<name>A0ACB9LL77_9MYRT</name>
<organism evidence="1 2">
    <name type="scientific">Melastoma candidum</name>
    <dbReference type="NCBI Taxonomy" id="119954"/>
    <lineage>
        <taxon>Eukaryota</taxon>
        <taxon>Viridiplantae</taxon>
        <taxon>Streptophyta</taxon>
        <taxon>Embryophyta</taxon>
        <taxon>Tracheophyta</taxon>
        <taxon>Spermatophyta</taxon>
        <taxon>Magnoliopsida</taxon>
        <taxon>eudicotyledons</taxon>
        <taxon>Gunneridae</taxon>
        <taxon>Pentapetalae</taxon>
        <taxon>rosids</taxon>
        <taxon>malvids</taxon>
        <taxon>Myrtales</taxon>
        <taxon>Melastomataceae</taxon>
        <taxon>Melastomatoideae</taxon>
        <taxon>Melastomateae</taxon>
        <taxon>Melastoma</taxon>
    </lineage>
</organism>
<evidence type="ECO:0000313" key="1">
    <source>
        <dbReference type="EMBL" id="KAI4312101.1"/>
    </source>
</evidence>
<evidence type="ECO:0000313" key="2">
    <source>
        <dbReference type="Proteomes" id="UP001057402"/>
    </source>
</evidence>
<protein>
    <submittedName>
        <fullName evidence="1">Uncharacterized protein</fullName>
    </submittedName>
</protein>
<keyword evidence="2" id="KW-1185">Reference proteome</keyword>
<proteinExistence type="predicted"/>
<gene>
    <name evidence="1" type="ORF">MLD38_036953</name>
</gene>
<dbReference type="EMBL" id="CM042890">
    <property type="protein sequence ID" value="KAI4312101.1"/>
    <property type="molecule type" value="Genomic_DNA"/>
</dbReference>
<comment type="caution">
    <text evidence="1">The sequence shown here is derived from an EMBL/GenBank/DDBJ whole genome shotgun (WGS) entry which is preliminary data.</text>
</comment>
<dbReference type="Proteomes" id="UP001057402">
    <property type="component" value="Chromosome 11"/>
</dbReference>
<reference evidence="2" key="1">
    <citation type="journal article" date="2023" name="Front. Plant Sci.">
        <title>Chromosomal-level genome assembly of Melastoma candidum provides insights into trichome evolution.</title>
        <authorList>
            <person name="Zhong Y."/>
            <person name="Wu W."/>
            <person name="Sun C."/>
            <person name="Zou P."/>
            <person name="Liu Y."/>
            <person name="Dai S."/>
            <person name="Zhou R."/>
        </authorList>
    </citation>
    <scope>NUCLEOTIDE SEQUENCE [LARGE SCALE GENOMIC DNA]</scope>
</reference>
<sequence>MAEEFCSASAGIYGCNWRCSTRSSMFPGIGKFSQCSLDVPSFHWTATESFKSGRICDDDYSGSNDSVLSGCDTGFMAMDVGNGQPSPSVFKELSRTLFDDSENLVDSYASILNKFSGEDSTTLLQNYLFGDDPDFHIGRGTLRPDFNIQNNEATSPDYLSSNLSRQSPPYVPKPRSNSKPYETNKFQPCNKPSTGKQPVTNMWDSAVNSPATQPRNEPEHPILAAKTESSVLGANDNTRSAKSTTKRSTNDNMMAESSSVPKRPRIQTPSPLPTFKVRKEKLGDRITALQQLVSPFGKTDTASVLHEAIEYIKFLHDQVRSLSTPHVKDRVLQQVLPRGTELRRRGLCLVPISSAFPVYCEATVDFWTPNLGGTFGR</sequence>
<accession>A0ACB9LL77</accession>